<reference evidence="1 2" key="1">
    <citation type="journal article" date="2019" name="Sci. Rep.">
        <title>Orb-weaving spider Araneus ventricosus genome elucidates the spidroin gene catalogue.</title>
        <authorList>
            <person name="Kono N."/>
            <person name="Nakamura H."/>
            <person name="Ohtoshi R."/>
            <person name="Moran D.A.P."/>
            <person name="Shinohara A."/>
            <person name="Yoshida Y."/>
            <person name="Fujiwara M."/>
            <person name="Mori M."/>
            <person name="Tomita M."/>
            <person name="Arakawa K."/>
        </authorList>
    </citation>
    <scope>NUCLEOTIDE SEQUENCE [LARGE SCALE GENOMIC DNA]</scope>
</reference>
<accession>A0A4Y2N7S9</accession>
<feature type="non-terminal residue" evidence="1">
    <location>
        <position position="24"/>
    </location>
</feature>
<name>A0A4Y2N7S9_ARAVE</name>
<keyword evidence="2" id="KW-1185">Reference proteome</keyword>
<protein>
    <submittedName>
        <fullName evidence="1">Uncharacterized protein</fullName>
    </submittedName>
</protein>
<proteinExistence type="predicted"/>
<evidence type="ECO:0000313" key="2">
    <source>
        <dbReference type="Proteomes" id="UP000499080"/>
    </source>
</evidence>
<evidence type="ECO:0000313" key="1">
    <source>
        <dbReference type="EMBL" id="GBN34962.1"/>
    </source>
</evidence>
<dbReference type="Proteomes" id="UP000499080">
    <property type="component" value="Unassembled WGS sequence"/>
</dbReference>
<dbReference type="AlphaFoldDB" id="A0A4Y2N7S9"/>
<sequence>MNAVSILGSEELEVLLPSCIAIVQ</sequence>
<comment type="caution">
    <text evidence="1">The sequence shown here is derived from an EMBL/GenBank/DDBJ whole genome shotgun (WGS) entry which is preliminary data.</text>
</comment>
<organism evidence="1 2">
    <name type="scientific">Araneus ventricosus</name>
    <name type="common">Orbweaver spider</name>
    <name type="synonym">Epeira ventricosa</name>
    <dbReference type="NCBI Taxonomy" id="182803"/>
    <lineage>
        <taxon>Eukaryota</taxon>
        <taxon>Metazoa</taxon>
        <taxon>Ecdysozoa</taxon>
        <taxon>Arthropoda</taxon>
        <taxon>Chelicerata</taxon>
        <taxon>Arachnida</taxon>
        <taxon>Araneae</taxon>
        <taxon>Araneomorphae</taxon>
        <taxon>Entelegynae</taxon>
        <taxon>Araneoidea</taxon>
        <taxon>Araneidae</taxon>
        <taxon>Araneus</taxon>
    </lineage>
</organism>
<dbReference type="EMBL" id="BGPR01126526">
    <property type="protein sequence ID" value="GBN34962.1"/>
    <property type="molecule type" value="Genomic_DNA"/>
</dbReference>
<gene>
    <name evidence="1" type="ORF">AVEN_69440_1</name>
</gene>